<dbReference type="GeneID" id="34560927"/>
<name>A0A1G4B6G7_9PEZI</name>
<dbReference type="Proteomes" id="UP000176998">
    <property type="component" value="Unassembled WGS sequence"/>
</dbReference>
<keyword evidence="2" id="KW-1185">Reference proteome</keyword>
<keyword evidence="1" id="KW-0808">Transferase</keyword>
<dbReference type="GO" id="GO:0008168">
    <property type="term" value="F:methyltransferase activity"/>
    <property type="evidence" value="ECO:0007669"/>
    <property type="project" value="UniProtKB-KW"/>
</dbReference>
<reference evidence="1 2" key="1">
    <citation type="submission" date="2016-09" db="EMBL/GenBank/DDBJ databases">
        <authorList>
            <person name="Capua I."/>
            <person name="De Benedictis P."/>
            <person name="Joannis T."/>
            <person name="Lombin L.H."/>
            <person name="Cattoli G."/>
        </authorList>
    </citation>
    <scope>NUCLEOTIDE SEQUENCE [LARGE SCALE GENOMIC DNA]</scope>
    <source>
        <strain evidence="1 2">IMI 309357</strain>
    </source>
</reference>
<comment type="caution">
    <text evidence="1">The sequence shown here is derived from an EMBL/GenBank/DDBJ whole genome shotgun (WGS) entry which is preliminary data.</text>
</comment>
<dbReference type="AlphaFoldDB" id="A0A1G4B6G7"/>
<organism evidence="1 2">
    <name type="scientific">Colletotrichum orchidophilum</name>
    <dbReference type="NCBI Taxonomy" id="1209926"/>
    <lineage>
        <taxon>Eukaryota</taxon>
        <taxon>Fungi</taxon>
        <taxon>Dikarya</taxon>
        <taxon>Ascomycota</taxon>
        <taxon>Pezizomycotina</taxon>
        <taxon>Sordariomycetes</taxon>
        <taxon>Hypocreomycetidae</taxon>
        <taxon>Glomerellales</taxon>
        <taxon>Glomerellaceae</taxon>
        <taxon>Colletotrichum</taxon>
    </lineage>
</organism>
<proteinExistence type="predicted"/>
<protein>
    <submittedName>
        <fullName evidence="1">TAM domain methyltransferase</fullName>
    </submittedName>
</protein>
<dbReference type="RefSeq" id="XP_022474153.1">
    <property type="nucleotide sequence ID" value="XM_022619417.1"/>
</dbReference>
<dbReference type="OrthoDB" id="2013972at2759"/>
<accession>A0A1G4B6G7</accession>
<gene>
    <name evidence="1" type="ORF">CORC01_07782</name>
</gene>
<dbReference type="EMBL" id="MJBS01000063">
    <property type="protein sequence ID" value="OHE96997.1"/>
    <property type="molecule type" value="Genomic_DNA"/>
</dbReference>
<keyword evidence="1" id="KW-0489">Methyltransferase</keyword>
<dbReference type="InterPro" id="IPR029063">
    <property type="entry name" value="SAM-dependent_MTases_sf"/>
</dbReference>
<dbReference type="Gene3D" id="3.40.50.150">
    <property type="entry name" value="Vaccinia Virus protein VP39"/>
    <property type="match status" value="1"/>
</dbReference>
<dbReference type="SUPFAM" id="SSF53335">
    <property type="entry name" value="S-adenosyl-L-methionine-dependent methyltransferases"/>
    <property type="match status" value="1"/>
</dbReference>
<dbReference type="GO" id="GO:0032259">
    <property type="term" value="P:methylation"/>
    <property type="evidence" value="ECO:0007669"/>
    <property type="project" value="UniProtKB-KW"/>
</dbReference>
<evidence type="ECO:0000313" key="2">
    <source>
        <dbReference type="Proteomes" id="UP000176998"/>
    </source>
</evidence>
<dbReference type="STRING" id="1209926.A0A1G4B6G7"/>
<evidence type="ECO:0000313" key="1">
    <source>
        <dbReference type="EMBL" id="OHE96997.1"/>
    </source>
</evidence>
<sequence length="137" mass="15222">MQHEIFLYNIGHRLGQASSCDKVEKVGRVFDVGTGTDIWAIDFGELHPEAEVNGLDLSSSQPDLQGVSSLKNSDDNTFQKNSALAQYVNLLQEDAEKAGCDYFNIPGLADLMTKIGFTDISVQIFKWPINGWPKEDR</sequence>